<evidence type="ECO:0000313" key="2">
    <source>
        <dbReference type="Proteomes" id="UP000185544"/>
    </source>
</evidence>
<dbReference type="EMBL" id="CP016908">
    <property type="protein sequence ID" value="APS00566.1"/>
    <property type="molecule type" value="Genomic_DNA"/>
</dbReference>
<proteinExistence type="predicted"/>
<evidence type="ECO:0000313" key="1">
    <source>
        <dbReference type="EMBL" id="APS00566.1"/>
    </source>
</evidence>
<keyword evidence="2" id="KW-1185">Reference proteome</keyword>
<protein>
    <recommendedName>
        <fullName evidence="3">Outer membrane protein beta-barrel domain-containing protein</fullName>
    </recommendedName>
</protein>
<sequence length="244" mass="26813">MNYLKRLSWVLCLYWGAMVSIAGAGERPPSEHSTARAEPYRLPLPPAYEYAPPPMLPRAPHYSIWVGVRPALVAYGGAFSRDQEDRLETTGNFVNTGGGLQIDIGARVWTGQVVPFLFGEYHWLGVGRRFEGMADASAYDRVLGGGFRGVFGDIDRGGLILEYSIGHRVVGINQSNDKGKLSGFEFLRFGLGAEIRFTDLFTLSPLVSFIAASMNQQEGQSIQSAPYYYVLSVACGAHFDLFGK</sequence>
<dbReference type="KEGG" id="pabo:BCY86_07685"/>
<dbReference type="AlphaFoldDB" id="A0A1L6MYJ5"/>
<name>A0A1L6MYJ5_9BACT</name>
<reference evidence="1 2" key="1">
    <citation type="submission" date="2016-08" db="EMBL/GenBank/DDBJ databases">
        <title>Identification and validation of antigenic proteins from Pajaroellobacter abortibovis using de-novo genome sequence assembly and reverse vaccinology.</title>
        <authorList>
            <person name="Welly B.T."/>
            <person name="Miller M.R."/>
            <person name="Stott J.L."/>
            <person name="Blanchard M.T."/>
            <person name="Islas-Trejo A.D."/>
            <person name="O'Rourke S.M."/>
            <person name="Young A.E."/>
            <person name="Medrano J.F."/>
            <person name="Van Eenennaam A.L."/>
        </authorList>
    </citation>
    <scope>NUCLEOTIDE SEQUENCE [LARGE SCALE GENOMIC DNA]</scope>
    <source>
        <strain evidence="1 2">BTF92-0548A/99-0131</strain>
    </source>
</reference>
<gene>
    <name evidence="1" type="ORF">BCY86_07685</name>
</gene>
<organism evidence="1 2">
    <name type="scientific">Pajaroellobacter abortibovis</name>
    <dbReference type="NCBI Taxonomy" id="1882918"/>
    <lineage>
        <taxon>Bacteria</taxon>
        <taxon>Pseudomonadati</taxon>
        <taxon>Myxococcota</taxon>
        <taxon>Polyangia</taxon>
        <taxon>Polyangiales</taxon>
        <taxon>Polyangiaceae</taxon>
    </lineage>
</organism>
<accession>A0A1L6MYJ5</accession>
<evidence type="ECO:0008006" key="3">
    <source>
        <dbReference type="Google" id="ProtNLM"/>
    </source>
</evidence>
<dbReference type="Proteomes" id="UP000185544">
    <property type="component" value="Chromosome"/>
</dbReference>